<reference evidence="2 3" key="1">
    <citation type="submission" date="2020-08" db="EMBL/GenBank/DDBJ databases">
        <title>Genomic Encyclopedia of Type Strains, Phase IV (KMG-IV): sequencing the most valuable type-strain genomes for metagenomic binning, comparative biology and taxonomic classification.</title>
        <authorList>
            <person name="Goeker M."/>
        </authorList>
    </citation>
    <scope>NUCLEOTIDE SEQUENCE [LARGE SCALE GENOMIC DNA]</scope>
    <source>
        <strain evidence="2 3">YIM 65646</strain>
    </source>
</reference>
<accession>A0A841G248</accession>
<gene>
    <name evidence="2" type="ORF">HNR73_007741</name>
</gene>
<name>A0A841G248_9ACTN</name>
<dbReference type="EMBL" id="JACHGT010000026">
    <property type="protein sequence ID" value="MBB6039842.1"/>
    <property type="molecule type" value="Genomic_DNA"/>
</dbReference>
<comment type="caution">
    <text evidence="2">The sequence shown here is derived from an EMBL/GenBank/DDBJ whole genome shotgun (WGS) entry which is preliminary data.</text>
</comment>
<evidence type="ECO:0000313" key="2">
    <source>
        <dbReference type="EMBL" id="MBB6039842.1"/>
    </source>
</evidence>
<proteinExistence type="predicted"/>
<dbReference type="RefSeq" id="WP_184792920.1">
    <property type="nucleotide sequence ID" value="NZ_BONT01000086.1"/>
</dbReference>
<sequence>MDFPSLRDLVVEPLEGVAQAARKMATELERFSSETDRERVALTGAWSGADASAAGTSLSGNATSYKGAGAQYSAIDEIITTLVSQLTWAKRALESAIDVAPQIPGSVNGTGTVSVNWAALGSNPSGAAIAAAKARAQQVAGYIMQALQHASQADQQAQAQLARITDVPVPTARPDVSEDVPVPEERPTTGLNEGKPADVTTEKPADGASSGGGSGGRPNGSGSGNDSGTGTGSGSGGGQSPGGGGQGGGEGDGQGDGTTPPPVVQPGEDGKIPPVAGLTEQQMENARTIIEVGKRLGISEQGQEIALATAMQESNLRNLANSTMPDSLNLPNEGTGKDHDSVGLFQQRPSAGWGTVAECMNTEYAAEAFYQGLERVDGWENMELTEAAQSVQRSAFPDAYAKWEDEAEAVLDSYRASR</sequence>
<keyword evidence="3" id="KW-1185">Reference proteome</keyword>
<organism evidence="2 3">
    <name type="scientific">Phytomonospora endophytica</name>
    <dbReference type="NCBI Taxonomy" id="714109"/>
    <lineage>
        <taxon>Bacteria</taxon>
        <taxon>Bacillati</taxon>
        <taxon>Actinomycetota</taxon>
        <taxon>Actinomycetes</taxon>
        <taxon>Micromonosporales</taxon>
        <taxon>Micromonosporaceae</taxon>
        <taxon>Phytomonospora</taxon>
    </lineage>
</organism>
<dbReference type="AlphaFoldDB" id="A0A841G248"/>
<protein>
    <submittedName>
        <fullName evidence="2">Putative membrane protein YgcG</fullName>
    </submittedName>
</protein>
<evidence type="ECO:0000256" key="1">
    <source>
        <dbReference type="SAM" id="MobiDB-lite"/>
    </source>
</evidence>
<feature type="region of interest" description="Disordered" evidence="1">
    <location>
        <begin position="167"/>
        <end position="275"/>
    </location>
</feature>
<feature type="compositionally biased region" description="Gly residues" evidence="1">
    <location>
        <begin position="209"/>
        <end position="256"/>
    </location>
</feature>
<evidence type="ECO:0000313" key="3">
    <source>
        <dbReference type="Proteomes" id="UP000548476"/>
    </source>
</evidence>
<dbReference type="Proteomes" id="UP000548476">
    <property type="component" value="Unassembled WGS sequence"/>
</dbReference>